<accession>A6NZJ7</accession>
<dbReference type="Proteomes" id="UP000003639">
    <property type="component" value="Unassembled WGS sequence"/>
</dbReference>
<dbReference type="GO" id="GO:0140359">
    <property type="term" value="F:ABC-type transporter activity"/>
    <property type="evidence" value="ECO:0007669"/>
    <property type="project" value="InterPro"/>
</dbReference>
<dbReference type="AlphaFoldDB" id="A6NZJ7"/>
<organism evidence="2 3">
    <name type="scientific">Pseudoflavonifractor capillosus ATCC 29799</name>
    <dbReference type="NCBI Taxonomy" id="411467"/>
    <lineage>
        <taxon>Bacteria</taxon>
        <taxon>Bacillati</taxon>
        <taxon>Bacillota</taxon>
        <taxon>Clostridia</taxon>
        <taxon>Eubacteriales</taxon>
        <taxon>Oscillospiraceae</taxon>
        <taxon>Pseudoflavonifractor</taxon>
    </lineage>
</organism>
<dbReference type="PANTHER" id="PTHR37305:SF2">
    <property type="entry name" value="BACITRACIN TRANSPORT PERMEASE PROTEIN BCRB"/>
    <property type="match status" value="1"/>
</dbReference>
<feature type="transmembrane region" description="Helical" evidence="1">
    <location>
        <begin position="190"/>
        <end position="207"/>
    </location>
</feature>
<keyword evidence="1" id="KW-1133">Transmembrane helix</keyword>
<feature type="transmembrane region" description="Helical" evidence="1">
    <location>
        <begin position="67"/>
        <end position="90"/>
    </location>
</feature>
<gene>
    <name evidence="2" type="ORF">BACCAP_03648</name>
</gene>
<dbReference type="EMBL" id="AAXG02000032">
    <property type="protein sequence ID" value="EDM98846.1"/>
    <property type="molecule type" value="Genomic_DNA"/>
</dbReference>
<feature type="transmembrane region" description="Helical" evidence="1">
    <location>
        <begin position="236"/>
        <end position="259"/>
    </location>
</feature>
<comment type="caution">
    <text evidence="2">The sequence shown here is derived from an EMBL/GenBank/DDBJ whole genome shotgun (WGS) entry which is preliminary data.</text>
</comment>
<keyword evidence="1" id="KW-0812">Transmembrane</keyword>
<proteinExistence type="predicted"/>
<dbReference type="PANTHER" id="PTHR37305">
    <property type="entry name" value="INTEGRAL MEMBRANE PROTEIN-RELATED"/>
    <property type="match status" value="1"/>
</dbReference>
<name>A6NZJ7_9FIRM</name>
<feature type="transmembrane region" description="Helical" evidence="1">
    <location>
        <begin position="123"/>
        <end position="149"/>
    </location>
</feature>
<keyword evidence="3" id="KW-1185">Reference proteome</keyword>
<dbReference type="GO" id="GO:0005886">
    <property type="term" value="C:plasma membrane"/>
    <property type="evidence" value="ECO:0007669"/>
    <property type="project" value="UniProtKB-SubCell"/>
</dbReference>
<feature type="transmembrane region" description="Helical" evidence="1">
    <location>
        <begin position="161"/>
        <end position="183"/>
    </location>
</feature>
<evidence type="ECO:0000313" key="3">
    <source>
        <dbReference type="Proteomes" id="UP000003639"/>
    </source>
</evidence>
<dbReference type="STRING" id="411467.BACCAP_03648"/>
<sequence>MINLTLYKKELKSSWKLLVIIAGVLTLYITMIIGMFDPEMADALKQFEELMPEVMAAVGMTGTGDTLAGFMISYLYGMLMLVFPMVYTIIRSNGLVAKYVDRGSMASLLAAPVHRTTVALTQLAALFTGIFLLLAYCTALELATAQALFPGELAAAELLRLNVGLLFLQLFIGGFCFLCSCAFQDTRYSLAFGAGVPVLMYVVQMLANMGGKLENMKYATIFSLYQAEGLVSGESGAWLCAAILLAGAVLLSALAVTVFRRKDLHL</sequence>
<evidence type="ECO:0000256" key="1">
    <source>
        <dbReference type="SAM" id="Phobius"/>
    </source>
</evidence>
<feature type="transmembrane region" description="Helical" evidence="1">
    <location>
        <begin position="17"/>
        <end position="36"/>
    </location>
</feature>
<evidence type="ECO:0000313" key="2">
    <source>
        <dbReference type="EMBL" id="EDM98846.1"/>
    </source>
</evidence>
<keyword evidence="1" id="KW-0472">Membrane</keyword>
<reference evidence="2 3" key="2">
    <citation type="submission" date="2007-06" db="EMBL/GenBank/DDBJ databases">
        <title>Draft genome sequence of Pseudoflavonifractor capillosus ATCC 29799.</title>
        <authorList>
            <person name="Sudarsanam P."/>
            <person name="Ley R."/>
            <person name="Guruge J."/>
            <person name="Turnbaugh P.J."/>
            <person name="Mahowald M."/>
            <person name="Liep D."/>
            <person name="Gordon J."/>
        </authorList>
    </citation>
    <scope>NUCLEOTIDE SEQUENCE [LARGE SCALE GENOMIC DNA]</scope>
    <source>
        <strain evidence="2 3">ATCC 29799</strain>
    </source>
</reference>
<dbReference type="eggNOG" id="COG1277">
    <property type="taxonomic scope" value="Bacteria"/>
</dbReference>
<protein>
    <recommendedName>
        <fullName evidence="4">ABC-2 type transporter</fullName>
    </recommendedName>
</protein>
<reference evidence="2 3" key="1">
    <citation type="submission" date="2007-04" db="EMBL/GenBank/DDBJ databases">
        <authorList>
            <person name="Fulton L."/>
            <person name="Clifton S."/>
            <person name="Fulton B."/>
            <person name="Xu J."/>
            <person name="Minx P."/>
            <person name="Pepin K.H."/>
            <person name="Johnson M."/>
            <person name="Thiruvilangam P."/>
            <person name="Bhonagiri V."/>
            <person name="Nash W.E."/>
            <person name="Mardis E.R."/>
            <person name="Wilson R.K."/>
        </authorList>
    </citation>
    <scope>NUCLEOTIDE SEQUENCE [LARGE SCALE GENOMIC DNA]</scope>
    <source>
        <strain evidence="2 3">ATCC 29799</strain>
    </source>
</reference>
<evidence type="ECO:0008006" key="4">
    <source>
        <dbReference type="Google" id="ProtNLM"/>
    </source>
</evidence>
<dbReference type="RefSeq" id="WP_006574152.1">
    <property type="nucleotide sequence ID" value="NZ_AAXG02000032.1"/>
</dbReference>
<dbReference type="OrthoDB" id="66636at2"/>